<accession>A0ABZ0Z6J1</accession>
<dbReference type="Proteomes" id="UP001358193">
    <property type="component" value="Segment"/>
</dbReference>
<dbReference type="EMBL" id="OR769223">
    <property type="protein sequence ID" value="WQJ53877.1"/>
    <property type="molecule type" value="Genomic_DNA"/>
</dbReference>
<evidence type="ECO:0000313" key="1">
    <source>
        <dbReference type="EMBL" id="WQJ53877.1"/>
    </source>
</evidence>
<evidence type="ECO:0008006" key="3">
    <source>
        <dbReference type="Google" id="ProtNLM"/>
    </source>
</evidence>
<evidence type="ECO:0000313" key="2">
    <source>
        <dbReference type="Proteomes" id="UP001358193"/>
    </source>
</evidence>
<sequence length="96" mass="11302">MEEKKMYILVNRRLASVYASVQGGHALAQWMIEHPGQWNNSTLIYLMCRLDKKIEEMKEHGYDFTEWKEEDFNYTTTAVACYGDPDMLFARLKTLS</sequence>
<proteinExistence type="predicted"/>
<organism evidence="1 2">
    <name type="scientific">phage Lak_Megaphage_Sonny</name>
    <dbReference type="NCBI Taxonomy" id="3109229"/>
    <lineage>
        <taxon>Viruses</taxon>
        <taxon>Duplodnaviria</taxon>
        <taxon>Heunggongvirae</taxon>
        <taxon>Uroviricota</taxon>
        <taxon>Caudoviricetes</taxon>
        <taxon>Caudoviricetes code 15 clade</taxon>
    </lineage>
</organism>
<protein>
    <recommendedName>
        <fullName evidence="3">Aminoacyl-tRNA hydrolase</fullName>
    </recommendedName>
</protein>
<keyword evidence="2" id="KW-1185">Reference proteome</keyword>
<reference evidence="1 2" key="1">
    <citation type="submission" date="2023-11" db="EMBL/GenBank/DDBJ databases">
        <authorList>
            <person name="Cook R."/>
            <person name="Crisci M."/>
            <person name="Pye H."/>
            <person name="Adriaenssens E."/>
            <person name="Santini J."/>
        </authorList>
    </citation>
    <scope>NUCLEOTIDE SEQUENCE [LARGE SCALE GENOMIC DNA]</scope>
    <source>
        <strain evidence="1">Lak_Megaphage_Sonny</strain>
    </source>
</reference>
<name>A0ABZ0Z6J1_9CAUD</name>